<proteinExistence type="inferred from homology"/>
<protein>
    <recommendedName>
        <fullName evidence="3 9">4-diphosphocytidyl-2-C-methyl-D-erythritol kinase</fullName>
        <shortName evidence="9">CMK</shortName>
        <ecNumber evidence="2 9">2.7.1.148</ecNumber>
    </recommendedName>
    <alternativeName>
        <fullName evidence="8 9">4-(cytidine-5'-diphospho)-2-C-methyl-D-erythritol kinase</fullName>
    </alternativeName>
</protein>
<dbReference type="GO" id="GO:0016114">
    <property type="term" value="P:terpenoid biosynthetic process"/>
    <property type="evidence" value="ECO:0007669"/>
    <property type="project" value="UniProtKB-UniRule"/>
</dbReference>
<dbReference type="UniPathway" id="UPA00056">
    <property type="reaction ID" value="UER00094"/>
</dbReference>
<evidence type="ECO:0000259" key="11">
    <source>
        <dbReference type="Pfam" id="PF08544"/>
    </source>
</evidence>
<dbReference type="OrthoDB" id="9809438at2"/>
<dbReference type="Pfam" id="PF00288">
    <property type="entry name" value="GHMP_kinases_N"/>
    <property type="match status" value="1"/>
</dbReference>
<feature type="binding site" evidence="9">
    <location>
        <begin position="94"/>
        <end position="104"/>
    </location>
    <ligand>
        <name>ATP</name>
        <dbReference type="ChEBI" id="CHEBI:30616"/>
    </ligand>
</feature>
<evidence type="ECO:0000256" key="1">
    <source>
        <dbReference type="ARBA" id="ARBA00009684"/>
    </source>
</evidence>
<evidence type="ECO:0000256" key="5">
    <source>
        <dbReference type="ARBA" id="ARBA00022741"/>
    </source>
</evidence>
<keyword evidence="13" id="KW-1185">Reference proteome</keyword>
<dbReference type="PANTHER" id="PTHR43527:SF2">
    <property type="entry name" value="4-DIPHOSPHOCYTIDYL-2-C-METHYL-D-ERYTHRITOL KINASE, CHLOROPLASTIC"/>
    <property type="match status" value="1"/>
</dbReference>
<dbReference type="Gene3D" id="3.30.70.890">
    <property type="entry name" value="GHMP kinase, C-terminal domain"/>
    <property type="match status" value="1"/>
</dbReference>
<evidence type="ECO:0000313" key="13">
    <source>
        <dbReference type="Proteomes" id="UP000007434"/>
    </source>
</evidence>
<name>E4RJK0_HALHG</name>
<dbReference type="EC" id="2.7.1.148" evidence="2 9"/>
<keyword evidence="4 9" id="KW-0808">Transferase</keyword>
<dbReference type="GO" id="GO:0050515">
    <property type="term" value="F:4-(cytidine 5'-diphospho)-2-C-methyl-D-erythritol kinase activity"/>
    <property type="evidence" value="ECO:0007669"/>
    <property type="project" value="UniProtKB-UniRule"/>
</dbReference>
<dbReference type="PANTHER" id="PTHR43527">
    <property type="entry name" value="4-DIPHOSPHOCYTIDYL-2-C-METHYL-D-ERYTHRITOL KINASE, CHLOROPLASTIC"/>
    <property type="match status" value="1"/>
</dbReference>
<evidence type="ECO:0000256" key="9">
    <source>
        <dbReference type="HAMAP-Rule" id="MF_00061"/>
    </source>
</evidence>
<evidence type="ECO:0000256" key="3">
    <source>
        <dbReference type="ARBA" id="ARBA00017473"/>
    </source>
</evidence>
<keyword evidence="6 9" id="KW-0418">Kinase</keyword>
<sequence>MKELYVNAPAKINLALKVDGLRDDGYHEIKTIFQSISLADRIKLKKRSGGIVVKNSKVELPTDEENLAYQAAEIFFAENNVDGGVEVYIQKNIPIAAGLAGGSTDAAAVLRALYDLYELEYNYSKLRSLLVEIGSDVPFCLEGGTVYAQGRGEILEFLPFIGEKDLLIVTPQLCISTPKIYSLYDKMKGNNTFNFEKLLKNIKKDENINWNLDYKNDLEAPAKKICQDIKDVKNIIKKTAAEFYLMSGSGPTVFAVYNNRSAAEKVAARWPRKNDFVTVVKTIDRY</sequence>
<dbReference type="SUPFAM" id="SSF55060">
    <property type="entry name" value="GHMP Kinase, C-terminal domain"/>
    <property type="match status" value="1"/>
</dbReference>
<feature type="domain" description="GHMP kinase N-terminal" evidence="10">
    <location>
        <begin position="66"/>
        <end position="144"/>
    </location>
</feature>
<evidence type="ECO:0000313" key="12">
    <source>
        <dbReference type="EMBL" id="ADQ15420.1"/>
    </source>
</evidence>
<dbReference type="NCBIfam" id="TIGR00154">
    <property type="entry name" value="ispE"/>
    <property type="match status" value="1"/>
</dbReference>
<dbReference type="InterPro" id="IPR004424">
    <property type="entry name" value="IspE"/>
</dbReference>
<feature type="active site" evidence="9">
    <location>
        <position position="136"/>
    </location>
</feature>
<keyword evidence="7 9" id="KW-0067">ATP-binding</keyword>
<dbReference type="GO" id="GO:0005524">
    <property type="term" value="F:ATP binding"/>
    <property type="evidence" value="ECO:0007669"/>
    <property type="project" value="UniProtKB-UniRule"/>
</dbReference>
<dbReference type="AlphaFoldDB" id="E4RJK0"/>
<reference evidence="12 13" key="1">
    <citation type="submission" date="2010-11" db="EMBL/GenBank/DDBJ databases">
        <title>Complete sequence of Halanaerobium sp. sapolanicus.</title>
        <authorList>
            <consortium name="US DOE Joint Genome Institute"/>
            <person name="Lucas S."/>
            <person name="Copeland A."/>
            <person name="Lapidus A."/>
            <person name="Cheng J.-F."/>
            <person name="Bruce D."/>
            <person name="Goodwin L."/>
            <person name="Pitluck S."/>
            <person name="Davenport K."/>
            <person name="Detter J.C."/>
            <person name="Han C."/>
            <person name="Tapia R."/>
            <person name="Land M."/>
            <person name="Hauser L."/>
            <person name="Jeffries C."/>
            <person name="Kyrpides N."/>
            <person name="Ivanova N."/>
            <person name="Mikhailova N."/>
            <person name="Begemann M.B."/>
            <person name="Mormile M.R."/>
            <person name="Wall J.D."/>
            <person name="Elias D.A."/>
            <person name="Woyke T."/>
        </authorList>
    </citation>
    <scope>NUCLEOTIDE SEQUENCE [LARGE SCALE GENOMIC DNA]</scope>
    <source>
        <strain evidence="13">sapolanicus</strain>
    </source>
</reference>
<keyword evidence="5 9" id="KW-0547">Nucleotide-binding</keyword>
<keyword evidence="9" id="KW-0414">Isoprene biosynthesis</keyword>
<dbReference type="InterPro" id="IPR014721">
    <property type="entry name" value="Ribsml_uS5_D2-typ_fold_subgr"/>
</dbReference>
<dbReference type="KEGG" id="has:Halsa_2003"/>
<evidence type="ECO:0000259" key="10">
    <source>
        <dbReference type="Pfam" id="PF00288"/>
    </source>
</evidence>
<dbReference type="PIRSF" id="PIRSF010376">
    <property type="entry name" value="IspE"/>
    <property type="match status" value="1"/>
</dbReference>
<evidence type="ECO:0000256" key="7">
    <source>
        <dbReference type="ARBA" id="ARBA00022840"/>
    </source>
</evidence>
<dbReference type="InterPro" id="IPR020568">
    <property type="entry name" value="Ribosomal_Su5_D2-typ_SF"/>
</dbReference>
<dbReference type="InterPro" id="IPR006204">
    <property type="entry name" value="GHMP_kinase_N_dom"/>
</dbReference>
<dbReference type="HAMAP" id="MF_00061">
    <property type="entry name" value="IspE"/>
    <property type="match status" value="1"/>
</dbReference>
<dbReference type="SUPFAM" id="SSF54211">
    <property type="entry name" value="Ribosomal protein S5 domain 2-like"/>
    <property type="match status" value="1"/>
</dbReference>
<dbReference type="InterPro" id="IPR013750">
    <property type="entry name" value="GHMP_kinase_C_dom"/>
</dbReference>
<evidence type="ECO:0000256" key="4">
    <source>
        <dbReference type="ARBA" id="ARBA00022679"/>
    </source>
</evidence>
<feature type="domain" description="GHMP kinase C-terminal" evidence="11">
    <location>
        <begin position="199"/>
        <end position="273"/>
    </location>
</feature>
<evidence type="ECO:0000256" key="6">
    <source>
        <dbReference type="ARBA" id="ARBA00022777"/>
    </source>
</evidence>
<comment type="similarity">
    <text evidence="1 9">Belongs to the GHMP kinase family. IspE subfamily.</text>
</comment>
<dbReference type="Gene3D" id="3.30.230.10">
    <property type="match status" value="1"/>
</dbReference>
<accession>E4RJK0</accession>
<organism evidence="12 13">
    <name type="scientific">Halanaerobium hydrogeniformans</name>
    <name type="common">Halanaerobium sp. (strain sapolanicus)</name>
    <dbReference type="NCBI Taxonomy" id="656519"/>
    <lineage>
        <taxon>Bacteria</taxon>
        <taxon>Bacillati</taxon>
        <taxon>Bacillota</taxon>
        <taxon>Clostridia</taxon>
        <taxon>Halanaerobiales</taxon>
        <taxon>Halanaerobiaceae</taxon>
        <taxon>Halanaerobium</taxon>
    </lineage>
</organism>
<dbReference type="RefSeq" id="WP_013406488.1">
    <property type="nucleotide sequence ID" value="NC_014654.1"/>
</dbReference>
<feature type="active site" evidence="9">
    <location>
        <position position="11"/>
    </location>
</feature>
<dbReference type="STRING" id="656519.Halsa_2003"/>
<dbReference type="EMBL" id="CP002304">
    <property type="protein sequence ID" value="ADQ15420.1"/>
    <property type="molecule type" value="Genomic_DNA"/>
</dbReference>
<comment type="pathway">
    <text evidence="9">Isoprenoid biosynthesis; isopentenyl diphosphate biosynthesis via DXP pathway; isopentenyl diphosphate from 1-deoxy-D-xylulose 5-phosphate: step 3/6.</text>
</comment>
<dbReference type="eggNOG" id="COG1947">
    <property type="taxonomic scope" value="Bacteria"/>
</dbReference>
<dbReference type="Proteomes" id="UP000007434">
    <property type="component" value="Chromosome"/>
</dbReference>
<comment type="function">
    <text evidence="9">Catalyzes the phosphorylation of the position 2 hydroxy group of 4-diphosphocytidyl-2C-methyl-D-erythritol.</text>
</comment>
<reference evidence="12 13" key="2">
    <citation type="journal article" date="2011" name="J. Bacteriol.">
        <title>Complete Genome Sequence of the Haloalkaliphilic, Hydrogen Producing Halanaerobium hydrogenoformans.</title>
        <authorList>
            <person name="Brown S.D."/>
            <person name="Begemann M.B."/>
            <person name="Mormile M.R."/>
            <person name="Wall J.D."/>
            <person name="Han C.S."/>
            <person name="Goodwin L.A."/>
            <person name="Pitluck S."/>
            <person name="Land M.L."/>
            <person name="Hauser L.J."/>
            <person name="Elias D.A."/>
        </authorList>
    </citation>
    <scope>NUCLEOTIDE SEQUENCE [LARGE SCALE GENOMIC DNA]</scope>
    <source>
        <strain evidence="13">sapolanicus</strain>
    </source>
</reference>
<gene>
    <name evidence="9" type="primary">ispE</name>
    <name evidence="12" type="ordered locus">Halsa_2003</name>
</gene>
<dbReference type="HOGENOM" id="CLU_053057_1_1_9"/>
<dbReference type="Pfam" id="PF08544">
    <property type="entry name" value="GHMP_kinases_C"/>
    <property type="match status" value="1"/>
</dbReference>
<comment type="catalytic activity">
    <reaction evidence="9">
        <text>4-CDP-2-C-methyl-D-erythritol + ATP = 4-CDP-2-C-methyl-D-erythritol 2-phosphate + ADP + H(+)</text>
        <dbReference type="Rhea" id="RHEA:18437"/>
        <dbReference type="ChEBI" id="CHEBI:15378"/>
        <dbReference type="ChEBI" id="CHEBI:30616"/>
        <dbReference type="ChEBI" id="CHEBI:57823"/>
        <dbReference type="ChEBI" id="CHEBI:57919"/>
        <dbReference type="ChEBI" id="CHEBI:456216"/>
        <dbReference type="EC" id="2.7.1.148"/>
    </reaction>
</comment>
<dbReference type="GO" id="GO:0019288">
    <property type="term" value="P:isopentenyl diphosphate biosynthetic process, methylerythritol 4-phosphate pathway"/>
    <property type="evidence" value="ECO:0007669"/>
    <property type="project" value="UniProtKB-UniRule"/>
</dbReference>
<evidence type="ECO:0000256" key="8">
    <source>
        <dbReference type="ARBA" id="ARBA00032554"/>
    </source>
</evidence>
<evidence type="ECO:0000256" key="2">
    <source>
        <dbReference type="ARBA" id="ARBA00012052"/>
    </source>
</evidence>
<dbReference type="InterPro" id="IPR036554">
    <property type="entry name" value="GHMP_kinase_C_sf"/>
</dbReference>